<gene>
    <name evidence="3" type="ORF">EDD30_6940</name>
</gene>
<dbReference type="RefSeq" id="WP_123678670.1">
    <property type="nucleotide sequence ID" value="NZ_RJKL01000001.1"/>
</dbReference>
<evidence type="ECO:0000256" key="2">
    <source>
        <dbReference type="SAM" id="Phobius"/>
    </source>
</evidence>
<feature type="region of interest" description="Disordered" evidence="1">
    <location>
        <begin position="213"/>
        <end position="236"/>
    </location>
</feature>
<comment type="caution">
    <text evidence="3">The sequence shown here is derived from an EMBL/GenBank/DDBJ whole genome shotgun (WGS) entry which is preliminary data.</text>
</comment>
<feature type="transmembrane region" description="Helical" evidence="2">
    <location>
        <begin position="185"/>
        <end position="207"/>
    </location>
</feature>
<keyword evidence="2" id="KW-1133">Transmembrane helix</keyword>
<dbReference type="AlphaFoldDB" id="A0A3N1GUT2"/>
<dbReference type="EMBL" id="RJKL01000001">
    <property type="protein sequence ID" value="ROP33886.1"/>
    <property type="molecule type" value="Genomic_DNA"/>
</dbReference>
<proteinExistence type="predicted"/>
<keyword evidence="2" id="KW-0472">Membrane</keyword>
<reference evidence="3 4" key="1">
    <citation type="submission" date="2018-11" db="EMBL/GenBank/DDBJ databases">
        <title>Sequencing the genomes of 1000 actinobacteria strains.</title>
        <authorList>
            <person name="Klenk H.-P."/>
        </authorList>
    </citation>
    <scope>NUCLEOTIDE SEQUENCE [LARGE SCALE GENOMIC DNA]</scope>
    <source>
        <strain evidence="3 4">DSM 43634</strain>
    </source>
</reference>
<organism evidence="3 4">
    <name type="scientific">Couchioplanes caeruleus</name>
    <dbReference type="NCBI Taxonomy" id="56438"/>
    <lineage>
        <taxon>Bacteria</taxon>
        <taxon>Bacillati</taxon>
        <taxon>Actinomycetota</taxon>
        <taxon>Actinomycetes</taxon>
        <taxon>Micromonosporales</taxon>
        <taxon>Micromonosporaceae</taxon>
        <taxon>Couchioplanes</taxon>
    </lineage>
</organism>
<keyword evidence="2" id="KW-0812">Transmembrane</keyword>
<evidence type="ECO:0000313" key="3">
    <source>
        <dbReference type="EMBL" id="ROP33886.1"/>
    </source>
</evidence>
<accession>A0A3N1GUT2</accession>
<feature type="region of interest" description="Disordered" evidence="1">
    <location>
        <begin position="30"/>
        <end position="51"/>
    </location>
</feature>
<name>A0A3N1GUT2_9ACTN</name>
<dbReference type="OrthoDB" id="9794455at2"/>
<sequence>MTDPKPPWWREVDDAVALLVSTVNTAAGQAAREGSYVAPPNAPAPRRRRSPASLRHIAEVIRTHRLAPGATVDKDAVAQVLAGDHRIVVDPIPVIAVMHACRRIAGRPFEVADAAQIAAASARITALIEAAKAADVRAPRLLPAPRPPSALARVLRPKPAEEDAGREFVIDARPLRGRDGWPTRAAAMAVVAVLAAAIGALVTLQVAPQFATSTEAEPVADRPCAEDTAGDDLVRPEVVGPDSAAQVIEPFLDFDEMNGSARYNRYRGRTYYWGRAGSDDNVPQAGGARIRWQKAGGPWHDCPVTLAVDERDYVRTPAVATTIGGEAVRVQVCLWRQQPYRQNCTMILS</sequence>
<dbReference type="Proteomes" id="UP000271683">
    <property type="component" value="Unassembled WGS sequence"/>
</dbReference>
<protein>
    <submittedName>
        <fullName evidence="3">Uncharacterized protein</fullName>
    </submittedName>
</protein>
<evidence type="ECO:0000256" key="1">
    <source>
        <dbReference type="SAM" id="MobiDB-lite"/>
    </source>
</evidence>
<evidence type="ECO:0000313" key="4">
    <source>
        <dbReference type="Proteomes" id="UP000271683"/>
    </source>
</evidence>